<organism evidence="1 2">
    <name type="scientific">Mycobacterium tuberculosis</name>
    <dbReference type="NCBI Taxonomy" id="1773"/>
    <lineage>
        <taxon>Bacteria</taxon>
        <taxon>Bacillati</taxon>
        <taxon>Actinomycetota</taxon>
        <taxon>Actinomycetes</taxon>
        <taxon>Mycobacteriales</taxon>
        <taxon>Mycobacteriaceae</taxon>
        <taxon>Mycobacterium</taxon>
        <taxon>Mycobacterium tuberculosis complex</taxon>
    </lineage>
</organism>
<reference evidence="2" key="1">
    <citation type="submission" date="2015-03" db="EMBL/GenBank/DDBJ databases">
        <authorList>
            <consortium name="Pathogen Informatics"/>
        </authorList>
    </citation>
    <scope>NUCLEOTIDE SEQUENCE [LARGE SCALE GENOMIC DNA]</scope>
    <source>
        <strain evidence="2">K00500041</strain>
    </source>
</reference>
<protein>
    <submittedName>
        <fullName evidence="1">Uncharacterized protein</fullName>
    </submittedName>
</protein>
<evidence type="ECO:0000313" key="1">
    <source>
        <dbReference type="EMBL" id="COW60760.1"/>
    </source>
</evidence>
<dbReference type="AlphaFoldDB" id="A0A0U0S8H5"/>
<sequence>MLQRFPGNLEQHPMLRVHRHGFPRSDSEKVGVERVDIGNETTPFRRHPTRRRRIGIVERVRIPPIRRHLLDCVHTVGQ</sequence>
<proteinExistence type="predicted"/>
<dbReference type="EMBL" id="CSAE01000600">
    <property type="protein sequence ID" value="COW60760.1"/>
    <property type="molecule type" value="Genomic_DNA"/>
</dbReference>
<name>A0A0U0S8H5_MYCTX</name>
<accession>A0A0U0S8H5</accession>
<dbReference type="Proteomes" id="UP000038802">
    <property type="component" value="Unassembled WGS sequence"/>
</dbReference>
<evidence type="ECO:0000313" key="2">
    <source>
        <dbReference type="Proteomes" id="UP000038802"/>
    </source>
</evidence>
<gene>
    <name evidence="1" type="ORF">ERS007703_03923</name>
</gene>